<accession>A0ACB9XZW8</accession>
<gene>
    <name evidence="1" type="ORF">KUCAC02_015642</name>
</gene>
<evidence type="ECO:0000313" key="2">
    <source>
        <dbReference type="Proteomes" id="UP001057452"/>
    </source>
</evidence>
<proteinExistence type="predicted"/>
<reference evidence="1" key="1">
    <citation type="submission" date="2022-05" db="EMBL/GenBank/DDBJ databases">
        <title>Chromosome-level genome of Chaenocephalus aceratus.</title>
        <authorList>
            <person name="Park H."/>
        </authorList>
    </citation>
    <scope>NUCLEOTIDE SEQUENCE</scope>
    <source>
        <strain evidence="1">KU_202001</strain>
    </source>
</reference>
<protein>
    <submittedName>
        <fullName evidence="1">Uncharacterized protein</fullName>
    </submittedName>
</protein>
<organism evidence="1 2">
    <name type="scientific">Chaenocephalus aceratus</name>
    <name type="common">Blackfin icefish</name>
    <name type="synonym">Chaenichthys aceratus</name>
    <dbReference type="NCBI Taxonomy" id="36190"/>
    <lineage>
        <taxon>Eukaryota</taxon>
        <taxon>Metazoa</taxon>
        <taxon>Chordata</taxon>
        <taxon>Craniata</taxon>
        <taxon>Vertebrata</taxon>
        <taxon>Euteleostomi</taxon>
        <taxon>Actinopterygii</taxon>
        <taxon>Neopterygii</taxon>
        <taxon>Teleostei</taxon>
        <taxon>Neoteleostei</taxon>
        <taxon>Acanthomorphata</taxon>
        <taxon>Eupercaria</taxon>
        <taxon>Perciformes</taxon>
        <taxon>Notothenioidei</taxon>
        <taxon>Channichthyidae</taxon>
        <taxon>Chaenocephalus</taxon>
    </lineage>
</organism>
<keyword evidence="2" id="KW-1185">Reference proteome</keyword>
<name>A0ACB9XZW8_CHAAC</name>
<dbReference type="Proteomes" id="UP001057452">
    <property type="component" value="Chromosome 1"/>
</dbReference>
<evidence type="ECO:0000313" key="1">
    <source>
        <dbReference type="EMBL" id="KAI4832687.1"/>
    </source>
</evidence>
<comment type="caution">
    <text evidence="1">The sequence shown here is derived from an EMBL/GenBank/DDBJ whole genome shotgun (WGS) entry which is preliminary data.</text>
</comment>
<sequence length="1043" mass="117372">MHRKHNPGPLKKLHITRFSALSPRQSPIGIPNPIKYPILAVCVSAQGQFKVKPNRGVIHNNLIKVNVTTTTVQQNRKIKCGLLNIRSLASKAILVNDLISDYNIDICCLTETWLRHEEYVSINEATPPSHVNTHIARGTGRGGGVAAIFDSGLLINTKPKCNYTSFESLVFSLTHPTWKTLQPILFVTVYRAPGPYSEFLSEFLSEFSEFLSTLVLKTDKVIIVGDFNIHVDDDKNSLTVAFNSILDSVGFCQSVNKPTHCYNHTLDLVLTYGIEIEQLLVEPHNPALSDHFLVTFEVLLLDYKALVKSSCSRNLSVSAIATFKEEIQPILNSIACLHVGEETYTKCTPPQIDHVVDSAIDALRIKLDSVAPLKKKKIKQHRLAPWHNAETRKIKQKSRQLERIWRSTKLEESRLNWHITLNEYKKALRKARAAYYSSLIDENKNNARFLFSTVARLTESHSSIEPSIPLALSSNDFMCFFNDKIVTLRNKINDLLPSTSIVLSTAPGNVSSNITLDSKLECFSAINLEQLHSMILSSKPSTCMLDPIPTKLLKEVFPLISTSLLNIMNMSLLSGYVPQSFKVAVIKPLLKKHNLDPEVLANYRPISNLPFLSKILEKVVAKQLCDYLKNNDLFEDFQSGFRTHHSTETALVKVTSDILMASDRGLVSILVLLDLSAAFDTIDHDILLQRLEHLVGIQGTALGWFRSYLSERSQFVRVNDESSTQTKVSHGVPQGSVLGPILFTLYMLPLGNIIRNHSVNFHCYADDTQLYLSIKPDEINHLNKIQDCLKDLKTWMTLNFLMLNTTKTEVIVLGPKNLRNKLSKDILTMDGINLASSETVRNLGVIFDQDLSFNAHIKSISRTAYFHLRNIAKIRHILPQNDAEKLVHAFVTSRLDYCNSLLSGSTKKSIKSLQLIQNAAARVLTRVRKRDHITPVLAALHWLPIEHRIEFKILLLAYKALNGQAPSYLKELIIPYCPIRALRSKNAGLLVVPRIFKSTMGARAFSYQAPHLWNQLPVCVRAADTLSVFKSALKTFLFDKAYS</sequence>
<dbReference type="EMBL" id="CM043785">
    <property type="protein sequence ID" value="KAI4832687.1"/>
    <property type="molecule type" value="Genomic_DNA"/>
</dbReference>